<accession>A0A932MN28</accession>
<feature type="domain" description="Glycosyltransferase subfamily 4-like N-terminal" evidence="2">
    <location>
        <begin position="14"/>
        <end position="200"/>
    </location>
</feature>
<dbReference type="InterPro" id="IPR050194">
    <property type="entry name" value="Glycosyltransferase_grp1"/>
</dbReference>
<dbReference type="GO" id="GO:0016757">
    <property type="term" value="F:glycosyltransferase activity"/>
    <property type="evidence" value="ECO:0007669"/>
    <property type="project" value="InterPro"/>
</dbReference>
<dbReference type="SUPFAM" id="SSF53756">
    <property type="entry name" value="UDP-Glycosyltransferase/glycogen phosphorylase"/>
    <property type="match status" value="1"/>
</dbReference>
<name>A0A932MN28_UNCTE</name>
<dbReference type="CDD" id="cd03801">
    <property type="entry name" value="GT4_PimA-like"/>
    <property type="match status" value="1"/>
</dbReference>
<evidence type="ECO:0000313" key="4">
    <source>
        <dbReference type="Proteomes" id="UP000782312"/>
    </source>
</evidence>
<dbReference type="Gene3D" id="3.40.50.2000">
    <property type="entry name" value="Glycogen Phosphorylase B"/>
    <property type="match status" value="2"/>
</dbReference>
<dbReference type="PANTHER" id="PTHR45947:SF3">
    <property type="entry name" value="SULFOQUINOVOSYL TRANSFERASE SQD2"/>
    <property type="match status" value="1"/>
</dbReference>
<dbReference type="PANTHER" id="PTHR45947">
    <property type="entry name" value="SULFOQUINOVOSYL TRANSFERASE SQD2"/>
    <property type="match status" value="1"/>
</dbReference>
<evidence type="ECO:0000313" key="3">
    <source>
        <dbReference type="EMBL" id="MBI3127333.1"/>
    </source>
</evidence>
<comment type="caution">
    <text evidence="3">The sequence shown here is derived from an EMBL/GenBank/DDBJ whole genome shotgun (WGS) entry which is preliminary data.</text>
</comment>
<dbReference type="Pfam" id="PF00534">
    <property type="entry name" value="Glycos_transf_1"/>
    <property type="match status" value="1"/>
</dbReference>
<feature type="domain" description="Glycosyl transferase family 1" evidence="1">
    <location>
        <begin position="213"/>
        <end position="370"/>
    </location>
</feature>
<dbReference type="InterPro" id="IPR028098">
    <property type="entry name" value="Glyco_trans_4-like_N"/>
</dbReference>
<gene>
    <name evidence="3" type="ORF">HYZ11_06990</name>
</gene>
<evidence type="ECO:0000259" key="2">
    <source>
        <dbReference type="Pfam" id="PF13439"/>
    </source>
</evidence>
<dbReference type="InterPro" id="IPR001296">
    <property type="entry name" value="Glyco_trans_1"/>
</dbReference>
<reference evidence="3" key="1">
    <citation type="submission" date="2020-07" db="EMBL/GenBank/DDBJ databases">
        <title>Huge and variable diversity of episymbiotic CPR bacteria and DPANN archaea in groundwater ecosystems.</title>
        <authorList>
            <person name="He C.Y."/>
            <person name="Keren R."/>
            <person name="Whittaker M."/>
            <person name="Farag I.F."/>
            <person name="Doudna J."/>
            <person name="Cate J.H.D."/>
            <person name="Banfield J.F."/>
        </authorList>
    </citation>
    <scope>NUCLEOTIDE SEQUENCE</scope>
    <source>
        <strain evidence="3">NC_groundwater_763_Ag_S-0.2um_68_21</strain>
    </source>
</reference>
<dbReference type="Proteomes" id="UP000782312">
    <property type="component" value="Unassembled WGS sequence"/>
</dbReference>
<protein>
    <submittedName>
        <fullName evidence="3">Glycosyltransferase family 4 protein</fullName>
    </submittedName>
</protein>
<proteinExistence type="predicted"/>
<sequence>MRILVCNEQYAPAGGAEVYLLDVMARLEARCHEVGILHDAPAAPEVEKKRPAFRVPGSMGFVHDSSAPVVETVRRAVEEFAPDVLYLHQAMNPAVNLALAGAAPFVQYVHGLRLTCPTGRRLPRTWEGICEKPFDAHCLWKAHTQLCMPRRPDTALRVWTDVRRNVKAARLARRVLAPSRYVADLLVRGGTPQELVEVLPYYTEIPPAAERARPAPERRVLALGRLEPEKGFQHLIEALPLIEAPAVLEIVGEGPFRGELERLARQAPERHRVIFTPWVAREKLSEVYARARTVAFPSTWPETFGLVGIEAMAHGLPVAAFEVGGVAEWMRDGATGALVPRKDVPALARALDAYLSDGELALRHGAAGREEVRRRFLPERHLGRLEEVLAGAAARARP</sequence>
<evidence type="ECO:0000259" key="1">
    <source>
        <dbReference type="Pfam" id="PF00534"/>
    </source>
</evidence>
<dbReference type="EMBL" id="JACPUR010000017">
    <property type="protein sequence ID" value="MBI3127333.1"/>
    <property type="molecule type" value="Genomic_DNA"/>
</dbReference>
<organism evidence="3 4">
    <name type="scientific">Tectimicrobiota bacterium</name>
    <dbReference type="NCBI Taxonomy" id="2528274"/>
    <lineage>
        <taxon>Bacteria</taxon>
        <taxon>Pseudomonadati</taxon>
        <taxon>Nitrospinota/Tectimicrobiota group</taxon>
        <taxon>Candidatus Tectimicrobiota</taxon>
    </lineage>
</organism>
<dbReference type="Pfam" id="PF13439">
    <property type="entry name" value="Glyco_transf_4"/>
    <property type="match status" value="1"/>
</dbReference>
<dbReference type="AlphaFoldDB" id="A0A932MN28"/>